<name>A0A2H8TGJ2_9HEMI</name>
<dbReference type="InterPro" id="IPR006612">
    <property type="entry name" value="THAP_Znf"/>
</dbReference>
<keyword evidence="1" id="KW-0479">Metal-binding</keyword>
<evidence type="ECO:0000313" key="7">
    <source>
        <dbReference type="EMBL" id="MBW13243.1"/>
    </source>
</evidence>
<dbReference type="GO" id="GO:0043565">
    <property type="term" value="F:sequence-specific DNA binding"/>
    <property type="evidence" value="ECO:0007669"/>
    <property type="project" value="InterPro"/>
</dbReference>
<dbReference type="SUPFAM" id="SSF57716">
    <property type="entry name" value="Glucocorticoid receptor-like (DNA-binding domain)"/>
    <property type="match status" value="2"/>
</dbReference>
<protein>
    <submittedName>
        <fullName evidence="7">THAP domain-containing protein 2</fullName>
    </submittedName>
</protein>
<dbReference type="InterPro" id="IPR026516">
    <property type="entry name" value="THAP1/10"/>
</dbReference>
<dbReference type="Pfam" id="PF05485">
    <property type="entry name" value="THAP"/>
    <property type="match status" value="2"/>
</dbReference>
<feature type="domain" description="THAP-type" evidence="6">
    <location>
        <begin position="11"/>
        <end position="88"/>
    </location>
</feature>
<evidence type="ECO:0000256" key="4">
    <source>
        <dbReference type="ARBA" id="ARBA00023125"/>
    </source>
</evidence>
<dbReference type="EMBL" id="GFXV01001438">
    <property type="protein sequence ID" value="MBW13243.1"/>
    <property type="molecule type" value="Transcribed_RNA"/>
</dbReference>
<proteinExistence type="predicted"/>
<dbReference type="InterPro" id="IPR038441">
    <property type="entry name" value="THAP_Znf_sf"/>
</dbReference>
<feature type="domain" description="THAP-type" evidence="6">
    <location>
        <begin position="111"/>
        <end position="188"/>
    </location>
</feature>
<evidence type="ECO:0000256" key="1">
    <source>
        <dbReference type="ARBA" id="ARBA00022723"/>
    </source>
</evidence>
<dbReference type="SMART" id="SM00692">
    <property type="entry name" value="DM3"/>
    <property type="match status" value="2"/>
</dbReference>
<dbReference type="SMART" id="SM00980">
    <property type="entry name" value="THAP"/>
    <property type="match status" value="2"/>
</dbReference>
<organism evidence="7">
    <name type="scientific">Melanaphis sacchari</name>
    <dbReference type="NCBI Taxonomy" id="742174"/>
    <lineage>
        <taxon>Eukaryota</taxon>
        <taxon>Metazoa</taxon>
        <taxon>Ecdysozoa</taxon>
        <taxon>Arthropoda</taxon>
        <taxon>Hexapoda</taxon>
        <taxon>Insecta</taxon>
        <taxon>Pterygota</taxon>
        <taxon>Neoptera</taxon>
        <taxon>Paraneoptera</taxon>
        <taxon>Hemiptera</taxon>
        <taxon>Sternorrhyncha</taxon>
        <taxon>Aphidomorpha</taxon>
        <taxon>Aphidoidea</taxon>
        <taxon>Aphididae</taxon>
        <taxon>Aphidini</taxon>
        <taxon>Melanaphis</taxon>
    </lineage>
</organism>
<dbReference type="PANTHER" id="PTHR46600:SF11">
    <property type="entry name" value="THAP DOMAIN-CONTAINING PROTEIN 10"/>
    <property type="match status" value="1"/>
</dbReference>
<keyword evidence="2 5" id="KW-0863">Zinc-finger</keyword>
<dbReference type="AlphaFoldDB" id="A0A2H8TGJ2"/>
<evidence type="ECO:0000256" key="2">
    <source>
        <dbReference type="ARBA" id="ARBA00022771"/>
    </source>
</evidence>
<dbReference type="OrthoDB" id="6578184at2759"/>
<dbReference type="PROSITE" id="PS50950">
    <property type="entry name" value="ZF_THAP"/>
    <property type="match status" value="2"/>
</dbReference>
<gene>
    <name evidence="7" type="primary">THAP2_0</name>
</gene>
<reference evidence="7" key="1">
    <citation type="submission" date="2017-10" db="EMBL/GenBank/DDBJ databases">
        <title>Transcriptome Assembly of Sugarcane Aphid Adults.</title>
        <authorList>
            <person name="Scully E.D."/>
            <person name="Palmer N.A."/>
            <person name="Geib S.M."/>
            <person name="Sarath G."/>
            <person name="Sattler S.E."/>
        </authorList>
    </citation>
    <scope>NUCLEOTIDE SEQUENCE</scope>
    <source>
        <tissue evidence="7">Whole body</tissue>
    </source>
</reference>
<evidence type="ECO:0000259" key="6">
    <source>
        <dbReference type="PROSITE" id="PS50950"/>
    </source>
</evidence>
<sequence length="252" mass="29613">MARKSSTKFCYPQNFCIACNLPKQKLQTSLHSFPSCPKKRQDWIHECRLPEEIVLPNSKLCANHFAPTCFKPDIKRRILHRDAVPTIFKHLTTKIPTRKPEIVITKKPTKRSNTCIVCKSTRKHLRSNYSLHAFPICLKERQVWLNQCKLTKEVLPSHKICSYHFEPTCFKPGLKKRTLYPDAIPTIFDEDSDCKEVCLKKAVVVLTRIQRPRPLDFKNAKTTEETMHLWMLHQAFLKYHIKIFEEKIRSSK</sequence>
<keyword evidence="3" id="KW-0862">Zinc</keyword>
<dbReference type="GO" id="GO:0008270">
    <property type="term" value="F:zinc ion binding"/>
    <property type="evidence" value="ECO:0007669"/>
    <property type="project" value="UniProtKB-KW"/>
</dbReference>
<keyword evidence="4 5" id="KW-0238">DNA-binding</keyword>
<dbReference type="Gene3D" id="6.20.210.20">
    <property type="entry name" value="THAP domain"/>
    <property type="match status" value="2"/>
</dbReference>
<accession>A0A2H8TGJ2</accession>
<evidence type="ECO:0000256" key="5">
    <source>
        <dbReference type="PROSITE-ProRule" id="PRU00309"/>
    </source>
</evidence>
<evidence type="ECO:0000256" key="3">
    <source>
        <dbReference type="ARBA" id="ARBA00022833"/>
    </source>
</evidence>
<dbReference type="PANTHER" id="PTHR46600">
    <property type="entry name" value="THAP DOMAIN-CONTAINING"/>
    <property type="match status" value="1"/>
</dbReference>